<keyword evidence="3" id="KW-1185">Reference proteome</keyword>
<evidence type="ECO:0000256" key="1">
    <source>
        <dbReference type="SAM" id="Phobius"/>
    </source>
</evidence>
<sequence length="116" mass="13364">MGLQVKSSDDFRLNYERIAGSPEFKQLIAAKKRFTIGTTLFFLFFSLLLPILAFYTDVLTIQIAGSITWGWIFAFSQFAMTWSVCHLYVKKAGEFDDMAKRVLETEIKRSKVKNGY</sequence>
<gene>
    <name evidence="2" type="ORF">J9317_06725</name>
</gene>
<dbReference type="PANTHER" id="PTHR38441">
    <property type="entry name" value="INTEGRAL MEMBRANE PROTEIN-RELATED"/>
    <property type="match status" value="1"/>
</dbReference>
<proteinExistence type="predicted"/>
<keyword evidence="1" id="KW-1133">Transmembrane helix</keyword>
<name>A0ABS5LCL2_9BACI</name>
<reference evidence="2 3" key="1">
    <citation type="submission" date="2021-04" db="EMBL/GenBank/DDBJ databases">
        <title>Metabacillus sp. strain KIGAM252 whole genome sequence.</title>
        <authorList>
            <person name="Seo M.-J."/>
            <person name="Cho E.-S."/>
            <person name="Hwang C.Y."/>
            <person name="Yoon D.J."/>
        </authorList>
    </citation>
    <scope>NUCLEOTIDE SEQUENCE [LARGE SCALE GENOMIC DNA]</scope>
    <source>
        <strain evidence="2 3">KIGAM252</strain>
    </source>
</reference>
<feature type="transmembrane region" description="Helical" evidence="1">
    <location>
        <begin position="34"/>
        <end position="55"/>
    </location>
</feature>
<feature type="transmembrane region" description="Helical" evidence="1">
    <location>
        <begin position="67"/>
        <end position="89"/>
    </location>
</feature>
<accession>A0ABS5LCL2</accession>
<keyword evidence="1" id="KW-0472">Membrane</keyword>
<protein>
    <submittedName>
        <fullName evidence="2">DUF485 domain-containing protein</fullName>
    </submittedName>
</protein>
<evidence type="ECO:0000313" key="2">
    <source>
        <dbReference type="EMBL" id="MBS2968452.1"/>
    </source>
</evidence>
<dbReference type="EMBL" id="JAGVRK010000001">
    <property type="protein sequence ID" value="MBS2968452.1"/>
    <property type="molecule type" value="Genomic_DNA"/>
</dbReference>
<dbReference type="Pfam" id="PF04341">
    <property type="entry name" value="DUF485"/>
    <property type="match status" value="1"/>
</dbReference>
<dbReference type="InterPro" id="IPR007436">
    <property type="entry name" value="DUF485"/>
</dbReference>
<keyword evidence="1" id="KW-0812">Transmembrane</keyword>
<organism evidence="2 3">
    <name type="scientific">Metabacillus flavus</name>
    <dbReference type="NCBI Taxonomy" id="2823519"/>
    <lineage>
        <taxon>Bacteria</taxon>
        <taxon>Bacillati</taxon>
        <taxon>Bacillota</taxon>
        <taxon>Bacilli</taxon>
        <taxon>Bacillales</taxon>
        <taxon>Bacillaceae</taxon>
        <taxon>Metabacillus</taxon>
    </lineage>
</organism>
<comment type="caution">
    <text evidence="2">The sequence shown here is derived from an EMBL/GenBank/DDBJ whole genome shotgun (WGS) entry which is preliminary data.</text>
</comment>
<dbReference type="Proteomes" id="UP000682403">
    <property type="component" value="Unassembled WGS sequence"/>
</dbReference>
<dbReference type="RefSeq" id="WP_211557243.1">
    <property type="nucleotide sequence ID" value="NZ_JAGVRK010000001.1"/>
</dbReference>
<evidence type="ECO:0000313" key="3">
    <source>
        <dbReference type="Proteomes" id="UP000682403"/>
    </source>
</evidence>
<dbReference type="PANTHER" id="PTHR38441:SF1">
    <property type="entry name" value="MEMBRANE PROTEIN"/>
    <property type="match status" value="1"/>
</dbReference>